<evidence type="ECO:0000313" key="1">
    <source>
        <dbReference type="EMBL" id="OHT17508.1"/>
    </source>
</evidence>
<protein>
    <submittedName>
        <fullName evidence="1">Uncharacterized protein</fullName>
    </submittedName>
</protein>
<evidence type="ECO:0000313" key="2">
    <source>
        <dbReference type="Proteomes" id="UP000179807"/>
    </source>
</evidence>
<comment type="caution">
    <text evidence="1">The sequence shown here is derived from an EMBL/GenBank/DDBJ whole genome shotgun (WGS) entry which is preliminary data.</text>
</comment>
<proteinExistence type="predicted"/>
<dbReference type="VEuPathDB" id="TrichDB:TRFO_02548"/>
<reference evidence="1" key="1">
    <citation type="submission" date="2016-10" db="EMBL/GenBank/DDBJ databases">
        <authorList>
            <person name="Benchimol M."/>
            <person name="Almeida L.G."/>
            <person name="Vasconcelos A.T."/>
            <person name="Perreira-Neves A."/>
            <person name="Rosa I.A."/>
            <person name="Tasca T."/>
            <person name="Bogo M.R."/>
            <person name="de Souza W."/>
        </authorList>
    </citation>
    <scope>NUCLEOTIDE SEQUENCE [LARGE SCALE GENOMIC DNA]</scope>
    <source>
        <strain evidence="1">K</strain>
    </source>
</reference>
<dbReference type="RefSeq" id="XP_068370644.1">
    <property type="nucleotide sequence ID" value="XM_068490753.1"/>
</dbReference>
<dbReference type="EMBL" id="MLAK01000002">
    <property type="protein sequence ID" value="OHT17508.1"/>
    <property type="molecule type" value="Genomic_DNA"/>
</dbReference>
<keyword evidence="2" id="KW-1185">Reference proteome</keyword>
<dbReference type="AlphaFoldDB" id="A0A1J4L668"/>
<dbReference type="GeneID" id="94825457"/>
<gene>
    <name evidence="1" type="ORF">TRFO_02548</name>
</gene>
<accession>A0A1J4L668</accession>
<organism evidence="1 2">
    <name type="scientific">Tritrichomonas foetus</name>
    <dbReference type="NCBI Taxonomy" id="1144522"/>
    <lineage>
        <taxon>Eukaryota</taxon>
        <taxon>Metamonada</taxon>
        <taxon>Parabasalia</taxon>
        <taxon>Tritrichomonadida</taxon>
        <taxon>Tritrichomonadidae</taxon>
        <taxon>Tritrichomonas</taxon>
    </lineage>
</organism>
<dbReference type="Proteomes" id="UP000179807">
    <property type="component" value="Unassembled WGS sequence"/>
</dbReference>
<sequence>MREGPASIHIRDFTVTDIPNARAPLGLTFGWFFIRILTTMPKDVVSVMKSNYGIEFRSCDMIQTGWFKMYLNESQVSYARSSKYLSLIPVKKYDKPNFKELKGQKQVLVAATKDWTPKGNGRVVSSMFEGLYVVEDADVNELFEDPRVVQIQKVPKVRAI</sequence>
<name>A0A1J4L668_9EUKA</name>